<protein>
    <recommendedName>
        <fullName evidence="9">Transporter (Formate/nitrite transporter family protein)</fullName>
    </recommendedName>
</protein>
<feature type="transmembrane region" description="Helical" evidence="6">
    <location>
        <begin position="59"/>
        <end position="83"/>
    </location>
</feature>
<evidence type="ECO:0000256" key="1">
    <source>
        <dbReference type="ARBA" id="ARBA00004141"/>
    </source>
</evidence>
<dbReference type="GO" id="GO:0005886">
    <property type="term" value="C:plasma membrane"/>
    <property type="evidence" value="ECO:0007669"/>
    <property type="project" value="TreeGrafter"/>
</dbReference>
<gene>
    <name evidence="7" type="ORF">P73_0827</name>
</gene>
<evidence type="ECO:0000256" key="6">
    <source>
        <dbReference type="SAM" id="Phobius"/>
    </source>
</evidence>
<dbReference type="RefSeq" id="WP_052453033.1">
    <property type="nucleotide sequence ID" value="NZ_CP004393.1"/>
</dbReference>
<keyword evidence="2 6" id="KW-0812">Transmembrane</keyword>
<feature type="transmembrane region" description="Helical" evidence="6">
    <location>
        <begin position="253"/>
        <end position="274"/>
    </location>
</feature>
<dbReference type="Proteomes" id="UP000031521">
    <property type="component" value="Chromosome"/>
</dbReference>
<keyword evidence="4 6" id="KW-0472">Membrane</keyword>
<keyword evidence="8" id="KW-1185">Reference proteome</keyword>
<evidence type="ECO:0000256" key="3">
    <source>
        <dbReference type="ARBA" id="ARBA00022989"/>
    </source>
</evidence>
<accession>A0A0B5DZ87</accession>
<dbReference type="STRING" id="1208324.P73_0827"/>
<dbReference type="EMBL" id="CP004393">
    <property type="protein sequence ID" value="AJE45542.1"/>
    <property type="molecule type" value="Genomic_DNA"/>
</dbReference>
<evidence type="ECO:0000256" key="2">
    <source>
        <dbReference type="ARBA" id="ARBA00022692"/>
    </source>
</evidence>
<comment type="subcellular location">
    <subcellularLocation>
        <location evidence="1">Membrane</location>
        <topology evidence="1">Multi-pass membrane protein</topology>
    </subcellularLocation>
</comment>
<sequence length="302" mass="32462">MPEKHDDPASDPPEEQSEAVQKPSEERSVASAARLSARLIYEVIRRDGEAELGRPAISLIWSGLAAGILISFSVVAQAVLHAYLPEADWSILVESLGYSVGFMIVIFGRMQLFTENTITTVLPVVAGRLPGRVLRMLRLWGIVLGANILGTTLASFALSVPGVLPAEILESALAVSRHAVEGDAGANFLRAMPAGVVIAALVWLLPAVQSNSFFIILMLTWLIVVAGFAHVIAGSVEAGLLAWSGEITLADAVLRFFLPVLAGNVIGGTAIFTLTTWGQVKNEVVHEEDEPQTWPRSPRERR</sequence>
<organism evidence="7 8">
    <name type="scientific">Celeribacter indicus</name>
    <dbReference type="NCBI Taxonomy" id="1208324"/>
    <lineage>
        <taxon>Bacteria</taxon>
        <taxon>Pseudomonadati</taxon>
        <taxon>Pseudomonadota</taxon>
        <taxon>Alphaproteobacteria</taxon>
        <taxon>Rhodobacterales</taxon>
        <taxon>Roseobacteraceae</taxon>
        <taxon>Celeribacter</taxon>
    </lineage>
</organism>
<feature type="transmembrane region" description="Helical" evidence="6">
    <location>
        <begin position="139"/>
        <end position="164"/>
    </location>
</feature>
<evidence type="ECO:0000256" key="5">
    <source>
        <dbReference type="SAM" id="MobiDB-lite"/>
    </source>
</evidence>
<dbReference type="AlphaFoldDB" id="A0A0B5DZ87"/>
<dbReference type="InterPro" id="IPR023271">
    <property type="entry name" value="Aquaporin-like"/>
</dbReference>
<name>A0A0B5DZ87_9RHOB</name>
<evidence type="ECO:0000256" key="4">
    <source>
        <dbReference type="ARBA" id="ARBA00023136"/>
    </source>
</evidence>
<dbReference type="Pfam" id="PF01226">
    <property type="entry name" value="Form_Nir_trans"/>
    <property type="match status" value="1"/>
</dbReference>
<dbReference type="OrthoDB" id="261587at2"/>
<keyword evidence="3 6" id="KW-1133">Transmembrane helix</keyword>
<reference evidence="7 8" key="1">
    <citation type="journal article" date="2014" name="Int. J. Syst. Evol. Microbiol.">
        <title>Celeribacter indicus sp. nov., a polycyclic aromatic hydrocarbon-degrading bacterium from deep-sea sediment and reclassification of Huaishuia halophila as Celeribacter halophilus comb. nov.</title>
        <authorList>
            <person name="Lai Q."/>
            <person name="Cao J."/>
            <person name="Yuan J."/>
            <person name="Li F."/>
            <person name="Shao Z."/>
        </authorList>
    </citation>
    <scope>NUCLEOTIDE SEQUENCE [LARGE SCALE GENOMIC DNA]</scope>
    <source>
        <strain evidence="7">P73</strain>
    </source>
</reference>
<proteinExistence type="predicted"/>
<dbReference type="Gene3D" id="1.20.1080.10">
    <property type="entry name" value="Glycerol uptake facilitator protein"/>
    <property type="match status" value="1"/>
</dbReference>
<evidence type="ECO:0000313" key="8">
    <source>
        <dbReference type="Proteomes" id="UP000031521"/>
    </source>
</evidence>
<feature type="region of interest" description="Disordered" evidence="5">
    <location>
        <begin position="1"/>
        <end position="29"/>
    </location>
</feature>
<evidence type="ECO:0000313" key="7">
    <source>
        <dbReference type="EMBL" id="AJE45542.1"/>
    </source>
</evidence>
<dbReference type="HOGENOM" id="CLU_061519_1_0_5"/>
<feature type="transmembrane region" description="Helical" evidence="6">
    <location>
        <begin position="89"/>
        <end position="108"/>
    </location>
</feature>
<dbReference type="InterPro" id="IPR000292">
    <property type="entry name" value="For/NO2_transpt"/>
</dbReference>
<dbReference type="PANTHER" id="PTHR30520">
    <property type="entry name" value="FORMATE TRANSPORTER-RELATED"/>
    <property type="match status" value="1"/>
</dbReference>
<evidence type="ECO:0008006" key="9">
    <source>
        <dbReference type="Google" id="ProtNLM"/>
    </source>
</evidence>
<dbReference type="PANTHER" id="PTHR30520:SF2">
    <property type="entry name" value="INNER MEMBRANE PROTEIN YFDC"/>
    <property type="match status" value="1"/>
</dbReference>
<dbReference type="KEGG" id="cid:P73_0827"/>
<dbReference type="GO" id="GO:0015499">
    <property type="term" value="F:formate transmembrane transporter activity"/>
    <property type="evidence" value="ECO:0007669"/>
    <property type="project" value="TreeGrafter"/>
</dbReference>
<feature type="transmembrane region" description="Helical" evidence="6">
    <location>
        <begin position="184"/>
        <end position="205"/>
    </location>
</feature>
<feature type="transmembrane region" description="Helical" evidence="6">
    <location>
        <begin position="212"/>
        <end position="233"/>
    </location>
</feature>